<evidence type="ECO:0000256" key="1">
    <source>
        <dbReference type="SAM" id="MobiDB-lite"/>
    </source>
</evidence>
<keyword evidence="3" id="KW-1185">Reference proteome</keyword>
<evidence type="ECO:0000313" key="2">
    <source>
        <dbReference type="EMBL" id="KAG4420028.1"/>
    </source>
</evidence>
<proteinExistence type="predicted"/>
<comment type="caution">
    <text evidence="2">The sequence shown here is derived from an EMBL/GenBank/DDBJ whole genome shotgun (WGS) entry which is preliminary data.</text>
</comment>
<feature type="region of interest" description="Disordered" evidence="1">
    <location>
        <begin position="1"/>
        <end position="100"/>
    </location>
</feature>
<dbReference type="EMBL" id="JAFJYH010000093">
    <property type="protein sequence ID" value="KAG4420028.1"/>
    <property type="molecule type" value="Genomic_DNA"/>
</dbReference>
<feature type="compositionally biased region" description="Low complexity" evidence="1">
    <location>
        <begin position="1"/>
        <end position="12"/>
    </location>
</feature>
<feature type="non-terminal residue" evidence="2">
    <location>
        <position position="100"/>
    </location>
</feature>
<dbReference type="Proteomes" id="UP000664132">
    <property type="component" value="Unassembled WGS sequence"/>
</dbReference>
<feature type="compositionally biased region" description="Pro residues" evidence="1">
    <location>
        <begin position="91"/>
        <end position="100"/>
    </location>
</feature>
<dbReference type="AlphaFoldDB" id="A0A8H7WAN2"/>
<organism evidence="2 3">
    <name type="scientific">Cadophora malorum</name>
    <dbReference type="NCBI Taxonomy" id="108018"/>
    <lineage>
        <taxon>Eukaryota</taxon>
        <taxon>Fungi</taxon>
        <taxon>Dikarya</taxon>
        <taxon>Ascomycota</taxon>
        <taxon>Pezizomycotina</taxon>
        <taxon>Leotiomycetes</taxon>
        <taxon>Helotiales</taxon>
        <taxon>Ploettnerulaceae</taxon>
        <taxon>Cadophora</taxon>
    </lineage>
</organism>
<sequence length="100" mass="11338">MAYYDPSSSRSNKPSRRRDSFTPTSPPNITPGGMPRTRRVSPRNYAYAHSPPRPSSPPSFYAEQNSYYDTPKARAAHARNAAYDEYDIRSSPPPSFRPEK</sequence>
<name>A0A8H7WAN2_9HELO</name>
<accession>A0A8H7WAN2</accession>
<evidence type="ECO:0000313" key="3">
    <source>
        <dbReference type="Proteomes" id="UP000664132"/>
    </source>
</evidence>
<gene>
    <name evidence="2" type="ORF">IFR04_006879</name>
</gene>
<protein>
    <submittedName>
        <fullName evidence="2">Uncharacterized protein</fullName>
    </submittedName>
</protein>
<reference evidence="2" key="1">
    <citation type="submission" date="2021-02" db="EMBL/GenBank/DDBJ databases">
        <title>Genome sequence Cadophora malorum strain M34.</title>
        <authorList>
            <person name="Stefanovic E."/>
            <person name="Vu D."/>
            <person name="Scully C."/>
            <person name="Dijksterhuis J."/>
            <person name="Roader J."/>
            <person name="Houbraken J."/>
        </authorList>
    </citation>
    <scope>NUCLEOTIDE SEQUENCE</scope>
    <source>
        <strain evidence="2">M34</strain>
    </source>
</reference>